<dbReference type="SUPFAM" id="SSF103481">
    <property type="entry name" value="Multidrug resistance efflux transporter EmrE"/>
    <property type="match status" value="2"/>
</dbReference>
<dbReference type="Gene3D" id="1.10.3730.20">
    <property type="match status" value="1"/>
</dbReference>
<dbReference type="Pfam" id="PF00892">
    <property type="entry name" value="EamA"/>
    <property type="match status" value="2"/>
</dbReference>
<feature type="transmembrane region" description="Helical" evidence="2">
    <location>
        <begin position="12"/>
        <end position="32"/>
    </location>
</feature>
<dbReference type="EMBL" id="DF967972">
    <property type="protein sequence ID" value="GAP15009.1"/>
    <property type="molecule type" value="Genomic_DNA"/>
</dbReference>
<feature type="transmembrane region" description="Helical" evidence="2">
    <location>
        <begin position="129"/>
        <end position="148"/>
    </location>
</feature>
<evidence type="ECO:0000256" key="2">
    <source>
        <dbReference type="SAM" id="Phobius"/>
    </source>
</evidence>
<organism evidence="4">
    <name type="scientific">Longilinea arvoryzae</name>
    <dbReference type="NCBI Taxonomy" id="360412"/>
    <lineage>
        <taxon>Bacteria</taxon>
        <taxon>Bacillati</taxon>
        <taxon>Chloroflexota</taxon>
        <taxon>Anaerolineae</taxon>
        <taxon>Anaerolineales</taxon>
        <taxon>Anaerolineaceae</taxon>
        <taxon>Longilinea</taxon>
    </lineage>
</organism>
<keyword evidence="2" id="KW-1133">Transmembrane helix</keyword>
<keyword evidence="2" id="KW-0812">Transmembrane</keyword>
<feature type="domain" description="EamA" evidence="3">
    <location>
        <begin position="13"/>
        <end position="144"/>
    </location>
</feature>
<dbReference type="RefSeq" id="WP_201785924.1">
    <property type="nucleotide sequence ID" value="NZ_DF967972.1"/>
</dbReference>
<dbReference type="GO" id="GO:0016020">
    <property type="term" value="C:membrane"/>
    <property type="evidence" value="ECO:0007669"/>
    <property type="project" value="InterPro"/>
</dbReference>
<feature type="transmembrane region" description="Helical" evidence="2">
    <location>
        <begin position="171"/>
        <end position="190"/>
    </location>
</feature>
<reference evidence="4" key="1">
    <citation type="submission" date="2015-07" db="EMBL/GenBank/DDBJ databases">
        <title>Draft Genome Sequences of Anaerolinea thermolimosa IMO-1, Bellilinea caldifistulae GOMI-1, Leptolinea tardivitalis YMTK-2, Levilinea saccharolytica KIBI-1,Longilinea arvoryzae KOME-1, Previously Described as Members of the Anaerolineaceae (Chloroflexi).</title>
        <authorList>
            <person name="Sekiguchi Y."/>
            <person name="Ohashi A."/>
            <person name="Matsuura N."/>
            <person name="Tourlousse M.D."/>
        </authorList>
    </citation>
    <scope>NUCLEOTIDE SEQUENCE [LARGE SCALE GENOMIC DNA]</scope>
    <source>
        <strain evidence="4">KOME-1</strain>
    </source>
</reference>
<dbReference type="PANTHER" id="PTHR22911:SF76">
    <property type="entry name" value="EAMA DOMAIN-CONTAINING PROTEIN"/>
    <property type="match status" value="1"/>
</dbReference>
<protein>
    <submittedName>
        <fullName evidence="4">Predicted permease, DMT superfamily</fullName>
    </submittedName>
</protein>
<evidence type="ECO:0000256" key="1">
    <source>
        <dbReference type="ARBA" id="ARBA00007362"/>
    </source>
</evidence>
<name>A0A0S7BM29_9CHLR</name>
<accession>A0A0S7BM29</accession>
<feature type="transmembrane region" description="Helical" evidence="2">
    <location>
        <begin position="235"/>
        <end position="256"/>
    </location>
</feature>
<feature type="transmembrane region" description="Helical" evidence="2">
    <location>
        <begin position="202"/>
        <end position="229"/>
    </location>
</feature>
<keyword evidence="2" id="KW-0472">Membrane</keyword>
<dbReference type="AlphaFoldDB" id="A0A0S7BM29"/>
<feature type="transmembrane region" description="Helical" evidence="2">
    <location>
        <begin position="77"/>
        <end position="94"/>
    </location>
</feature>
<evidence type="ECO:0000313" key="5">
    <source>
        <dbReference type="Proteomes" id="UP000055060"/>
    </source>
</evidence>
<dbReference type="Proteomes" id="UP000055060">
    <property type="component" value="Unassembled WGS sequence"/>
</dbReference>
<sequence>MKFTDISHSTPAYLVLGVGILAVSSASILIRISQQEATSLVIAAYRLTIASLVLLPITVSRNGIELRSLKGKQLARLIAAGGFLALHFATWITSLEWTTVASSVVLVSTTPLWVALASPIFLKEKISRGVWLGLGLSLLGSLVVGLSSNCSIEAGRLTCDLGVHFWSGRSLLGNTLALIGGMCAAGYLVIGRQARPSLSLPVYIFCVYGAAALGLLAIALVSGANFIGFNSGNGFQFFSLPVWLCLIGLALGPQLLGHSAYNWALRYLPAASVSVALLGEPIGTTILAFFLLRETPSWIELAGGALILAGIFITSRASPE</sequence>
<feature type="transmembrane region" description="Helical" evidence="2">
    <location>
        <begin position="298"/>
        <end position="315"/>
    </location>
</feature>
<feature type="domain" description="EamA" evidence="3">
    <location>
        <begin position="172"/>
        <end position="315"/>
    </location>
</feature>
<dbReference type="PANTHER" id="PTHR22911">
    <property type="entry name" value="ACYL-MALONYL CONDENSING ENZYME-RELATED"/>
    <property type="match status" value="1"/>
</dbReference>
<feature type="transmembrane region" description="Helical" evidence="2">
    <location>
        <begin position="100"/>
        <end position="122"/>
    </location>
</feature>
<comment type="similarity">
    <text evidence="1">Belongs to the EamA transporter family.</text>
</comment>
<proteinExistence type="inferred from homology"/>
<dbReference type="InterPro" id="IPR000620">
    <property type="entry name" value="EamA_dom"/>
</dbReference>
<gene>
    <name evidence="4" type="ORF">LARV_02789</name>
</gene>
<evidence type="ECO:0000259" key="3">
    <source>
        <dbReference type="Pfam" id="PF00892"/>
    </source>
</evidence>
<keyword evidence="5" id="KW-1185">Reference proteome</keyword>
<feature type="transmembrane region" description="Helical" evidence="2">
    <location>
        <begin position="38"/>
        <end position="57"/>
    </location>
</feature>
<dbReference type="InterPro" id="IPR037185">
    <property type="entry name" value="EmrE-like"/>
</dbReference>
<feature type="transmembrane region" description="Helical" evidence="2">
    <location>
        <begin position="268"/>
        <end position="292"/>
    </location>
</feature>
<evidence type="ECO:0000313" key="4">
    <source>
        <dbReference type="EMBL" id="GAP15009.1"/>
    </source>
</evidence>
<dbReference type="STRING" id="360412.LARV_02789"/>